<name>A0AAT9HNA3_9ACTN</name>
<protein>
    <recommendedName>
        <fullName evidence="1">LysR substrate-binding domain-containing protein</fullName>
    </recommendedName>
</protein>
<dbReference type="SUPFAM" id="SSF53850">
    <property type="entry name" value="Periplasmic binding protein-like II"/>
    <property type="match status" value="1"/>
</dbReference>
<dbReference type="InterPro" id="IPR005119">
    <property type="entry name" value="LysR_subst-bd"/>
</dbReference>
<evidence type="ECO:0000313" key="2">
    <source>
        <dbReference type="EMBL" id="BFO19019.1"/>
    </source>
</evidence>
<evidence type="ECO:0000259" key="1">
    <source>
        <dbReference type="Pfam" id="PF03466"/>
    </source>
</evidence>
<accession>A0AAT9HNA3</accession>
<dbReference type="Gene3D" id="3.40.190.10">
    <property type="entry name" value="Periplasmic binding protein-like II"/>
    <property type="match status" value="2"/>
</dbReference>
<dbReference type="AlphaFoldDB" id="A0AAT9HNA3"/>
<proteinExistence type="predicted"/>
<dbReference type="Pfam" id="PF03466">
    <property type="entry name" value="LysR_substrate"/>
    <property type="match status" value="1"/>
</dbReference>
<reference evidence="2" key="1">
    <citation type="submission" date="2024-06" db="EMBL/GenBank/DDBJ databases">
        <authorList>
            <consortium name="consrtm"/>
            <person name="Uemura M."/>
            <person name="Terahara T."/>
        </authorList>
    </citation>
    <scope>NUCLEOTIDE SEQUENCE</scope>
    <source>
        <strain evidence="2">KM77-8</strain>
    </source>
</reference>
<sequence length="92" mass="9519">MLAACGAAGFSPDVVHHACDWNVTAQLVAHGLGVALIPRLARLTTDLPITRVPCAGNPRRALLTCTRGAGRTRPAVTAALRELRDLAAVAVA</sequence>
<organism evidence="2">
    <name type="scientific">Streptomyces haneummycinicus</name>
    <dbReference type="NCBI Taxonomy" id="3074435"/>
    <lineage>
        <taxon>Bacteria</taxon>
        <taxon>Bacillati</taxon>
        <taxon>Actinomycetota</taxon>
        <taxon>Actinomycetes</taxon>
        <taxon>Kitasatosporales</taxon>
        <taxon>Streptomycetaceae</taxon>
        <taxon>Streptomyces</taxon>
    </lineage>
</organism>
<dbReference type="EMBL" id="AP035768">
    <property type="protein sequence ID" value="BFO19019.1"/>
    <property type="molecule type" value="Genomic_DNA"/>
</dbReference>
<gene>
    <name evidence="2" type="ORF">SHKM778_54070</name>
</gene>
<reference evidence="2" key="2">
    <citation type="submission" date="2024-07" db="EMBL/GenBank/DDBJ databases">
        <title>Streptomyces haneummycinica sp. nov., a new antibiotic-producing actinobacterium isolated from marine sediment.</title>
        <authorList>
            <person name="Uemura M."/>
            <person name="Hamada M."/>
            <person name="Hirano S."/>
            <person name="Kobayashi K."/>
            <person name="Ohshiro T."/>
            <person name="Kobayashi T."/>
            <person name="Terahara T."/>
        </authorList>
    </citation>
    <scope>NUCLEOTIDE SEQUENCE</scope>
    <source>
        <strain evidence="2">KM77-8</strain>
    </source>
</reference>
<feature type="domain" description="LysR substrate-binding" evidence="1">
    <location>
        <begin position="2"/>
        <end position="86"/>
    </location>
</feature>